<gene>
    <name evidence="1" type="ORF">BO71DRAFT_49622</name>
</gene>
<name>A0A319F1G6_9EURO</name>
<sequence>MAAGLDERRDVGLKPRLGLFGFKRARAKTIRRPALRLPLSLCICTCTCTGTPVLPLSLTGAELMDSTWVSSLRWKMTDRLTDIAQL</sequence>
<evidence type="ECO:0000313" key="1">
    <source>
        <dbReference type="EMBL" id="PYH98462.1"/>
    </source>
</evidence>
<dbReference type="AlphaFoldDB" id="A0A319F1G6"/>
<dbReference type="EMBL" id="KZ825811">
    <property type="protein sequence ID" value="PYH98462.1"/>
    <property type="molecule type" value="Genomic_DNA"/>
</dbReference>
<organism evidence="1 2">
    <name type="scientific">Aspergillus ellipticus CBS 707.79</name>
    <dbReference type="NCBI Taxonomy" id="1448320"/>
    <lineage>
        <taxon>Eukaryota</taxon>
        <taxon>Fungi</taxon>
        <taxon>Dikarya</taxon>
        <taxon>Ascomycota</taxon>
        <taxon>Pezizomycotina</taxon>
        <taxon>Eurotiomycetes</taxon>
        <taxon>Eurotiomycetidae</taxon>
        <taxon>Eurotiales</taxon>
        <taxon>Aspergillaceae</taxon>
        <taxon>Aspergillus</taxon>
        <taxon>Aspergillus subgen. Circumdati</taxon>
    </lineage>
</organism>
<reference evidence="1 2" key="1">
    <citation type="submission" date="2018-02" db="EMBL/GenBank/DDBJ databases">
        <title>The genomes of Aspergillus section Nigri reveals drivers in fungal speciation.</title>
        <authorList>
            <consortium name="DOE Joint Genome Institute"/>
            <person name="Vesth T.C."/>
            <person name="Nybo J."/>
            <person name="Theobald S."/>
            <person name="Brandl J."/>
            <person name="Frisvad J.C."/>
            <person name="Nielsen K.F."/>
            <person name="Lyhne E.K."/>
            <person name="Kogle M.E."/>
            <person name="Kuo A."/>
            <person name="Riley R."/>
            <person name="Clum A."/>
            <person name="Nolan M."/>
            <person name="Lipzen A."/>
            <person name="Salamov A."/>
            <person name="Henrissat B."/>
            <person name="Wiebenga A."/>
            <person name="De vries R.P."/>
            <person name="Grigoriev I.V."/>
            <person name="Mortensen U.H."/>
            <person name="Andersen M.R."/>
            <person name="Baker S.E."/>
        </authorList>
    </citation>
    <scope>NUCLEOTIDE SEQUENCE [LARGE SCALE GENOMIC DNA]</scope>
    <source>
        <strain evidence="1 2">CBS 707.79</strain>
    </source>
</reference>
<proteinExistence type="predicted"/>
<protein>
    <submittedName>
        <fullName evidence="1">Uncharacterized protein</fullName>
    </submittedName>
</protein>
<dbReference type="VEuPathDB" id="FungiDB:BO71DRAFT_49622"/>
<accession>A0A319F1G6</accession>
<evidence type="ECO:0000313" key="2">
    <source>
        <dbReference type="Proteomes" id="UP000247810"/>
    </source>
</evidence>
<keyword evidence="2" id="KW-1185">Reference proteome</keyword>
<dbReference type="Proteomes" id="UP000247810">
    <property type="component" value="Unassembled WGS sequence"/>
</dbReference>